<evidence type="ECO:0000256" key="1">
    <source>
        <dbReference type="ARBA" id="ARBA00004448"/>
    </source>
</evidence>
<feature type="transmembrane region" description="Helical" evidence="10">
    <location>
        <begin position="212"/>
        <end position="236"/>
    </location>
</feature>
<evidence type="ECO:0000313" key="12">
    <source>
        <dbReference type="EMBL" id="AHY04952.1"/>
    </source>
</evidence>
<evidence type="ECO:0000256" key="6">
    <source>
        <dbReference type="ARBA" id="ARBA00022989"/>
    </source>
</evidence>
<dbReference type="PANTHER" id="PTHR11403">
    <property type="entry name" value="CYTOCHROME C OXIDASE SUBUNIT III"/>
    <property type="match status" value="1"/>
</dbReference>
<comment type="function">
    <text evidence="9">Component of the cytochrome c oxidase, the last enzyme in the mitochondrial electron transport chain which drives oxidative phosphorylation. The respiratory chain contains 3 multisubunit complexes succinate dehydrogenase (complex II, CII), ubiquinol-cytochrome c oxidoreductase (cytochrome b-c1 complex, complex III, CIII) and cytochrome c oxidase (complex IV, CIV), that cooperate to transfer electrons derived from NADH and succinate to molecular oxygen, creating an electrochemical gradient over the inner membrane that drives transmembrane transport and the ATP synthase. Cytochrome c oxidase is the component of the respiratory chain that catalyzes the reduction of oxygen to water. Electrons originating from reduced cytochrome c in the intermembrane space (IMS) are transferred via the dinuclear copper A center (CU(A)) of subunit 2 and heme A of subunit 1 to the active site in subunit 1, a binuclear center (BNC) formed by heme A3 and copper B (CU(B)). The BNC reduces molecular oxygen to 2 water molecules using 4 electrons from cytochrome c in the IMS and 4 protons from the mitochondrial matrix.</text>
</comment>
<dbReference type="PROSITE" id="PS50253">
    <property type="entry name" value="COX3"/>
    <property type="match status" value="1"/>
</dbReference>
<name>A0A023UPR3_9ASCO</name>
<evidence type="ECO:0000256" key="8">
    <source>
        <dbReference type="ARBA" id="ARBA00049512"/>
    </source>
</evidence>
<keyword evidence="12" id="KW-0560">Oxidoreductase</keyword>
<dbReference type="Pfam" id="PF00510">
    <property type="entry name" value="COX3"/>
    <property type="match status" value="1"/>
</dbReference>
<keyword evidence="4 9" id="KW-0812">Transmembrane</keyword>
<dbReference type="PANTHER" id="PTHR11403:SF7">
    <property type="entry name" value="CYTOCHROME C OXIDASE SUBUNIT 3"/>
    <property type="match status" value="1"/>
</dbReference>
<dbReference type="InterPro" id="IPR033945">
    <property type="entry name" value="Cyt_c_oxase_su3_dom"/>
</dbReference>
<dbReference type="InterPro" id="IPR013833">
    <property type="entry name" value="Cyt_c_oxidase_su3_a-hlx"/>
</dbReference>
<proteinExistence type="inferred from homology"/>
<dbReference type="AlphaFoldDB" id="A0A023UPR3"/>
<feature type="transmembrane region" description="Helical" evidence="10">
    <location>
        <begin position="256"/>
        <end position="275"/>
    </location>
</feature>
<dbReference type="Gene3D" id="1.10.287.70">
    <property type="match status" value="1"/>
</dbReference>
<evidence type="ECO:0000256" key="9">
    <source>
        <dbReference type="RuleBase" id="RU003375"/>
    </source>
</evidence>
<dbReference type="RefSeq" id="YP_009029698.1">
    <property type="nucleotide sequence ID" value="NC_024095.1"/>
</dbReference>
<evidence type="ECO:0000256" key="5">
    <source>
        <dbReference type="ARBA" id="ARBA00022967"/>
    </source>
</evidence>
<dbReference type="GO" id="GO:0006123">
    <property type="term" value="P:mitochondrial electron transport, cytochrome c to oxygen"/>
    <property type="evidence" value="ECO:0007669"/>
    <property type="project" value="TreeGrafter"/>
</dbReference>
<dbReference type="FunFam" id="1.10.287.70:FF:000082">
    <property type="entry name" value="Cytochrome c oxidase subunit 3"/>
    <property type="match status" value="1"/>
</dbReference>
<feature type="transmembrane region" description="Helical" evidence="10">
    <location>
        <begin position="55"/>
        <end position="73"/>
    </location>
</feature>
<evidence type="ECO:0000256" key="2">
    <source>
        <dbReference type="ARBA" id="ARBA00010581"/>
    </source>
</evidence>
<organism evidence="12">
    <name type="scientific">Magnusiomyces capitatus</name>
    <dbReference type="NCBI Taxonomy" id="1095183"/>
    <lineage>
        <taxon>Eukaryota</taxon>
        <taxon>Fungi</taxon>
        <taxon>Dikarya</taxon>
        <taxon>Ascomycota</taxon>
        <taxon>Saccharomycotina</taxon>
        <taxon>Dipodascomycetes</taxon>
        <taxon>Dipodascales</taxon>
        <taxon>Dipodascaceae</taxon>
        <taxon>Magnusiomyces</taxon>
    </lineage>
</organism>
<sequence>MNNKSNIMLNIYRQNYQLHPFHLVENSPWPFFSSFSLFGLAMNTALTSHGYMQSSIWVILGIVCVAYSMFLWFRDMVAEGTYLGNHTLAVRNGINLGFILFVVSEALFFIGMFWAFGHSAISPTVEMGAVWPPVGIEAMGPTDLPLLNTMLLLSSGATLTYSHHYLINGGNRFQVLFGLFLTMLLAVAFMLCQYMEYTTASFTIADGIFGSVFYLGTGFHAMHIMIGVMFLSMSFWRMYSYQTTSSHHIGYELAVIYWHFVDVVWLMTFVVFYWWGS</sequence>
<dbReference type="InterPro" id="IPR035973">
    <property type="entry name" value="Cyt_c_oxidase_su3-like_sf"/>
</dbReference>
<comment type="similarity">
    <text evidence="2 9">Belongs to the cytochrome c oxidase subunit 3 family.</text>
</comment>
<feature type="transmembrane region" description="Helical" evidence="10">
    <location>
        <begin position="146"/>
        <end position="167"/>
    </location>
</feature>
<evidence type="ECO:0000256" key="10">
    <source>
        <dbReference type="SAM" id="Phobius"/>
    </source>
</evidence>
<evidence type="ECO:0000256" key="4">
    <source>
        <dbReference type="ARBA" id="ARBA00022692"/>
    </source>
</evidence>
<dbReference type="Gene3D" id="1.20.120.80">
    <property type="entry name" value="Cytochrome c oxidase, subunit III, four-helix bundle"/>
    <property type="match status" value="1"/>
</dbReference>
<comment type="subcellular location">
    <subcellularLocation>
        <location evidence="1">Mitochondrion inner membrane</location>
        <topology evidence="1">Multi-pass membrane protein</topology>
    </subcellularLocation>
</comment>
<dbReference type="InterPro" id="IPR000298">
    <property type="entry name" value="Cyt_c_oxidase-like_su3"/>
</dbReference>
<dbReference type="GO" id="GO:0016491">
    <property type="term" value="F:oxidoreductase activity"/>
    <property type="evidence" value="ECO:0007669"/>
    <property type="project" value="UniProtKB-KW"/>
</dbReference>
<feature type="transmembrane region" description="Helical" evidence="10">
    <location>
        <begin position="93"/>
        <end position="117"/>
    </location>
</feature>
<comment type="catalytic activity">
    <reaction evidence="8">
        <text>4 Fe(II)-[cytochrome c] + O2 + 8 H(+)(in) = 4 Fe(III)-[cytochrome c] + 2 H2O + 4 H(+)(out)</text>
        <dbReference type="Rhea" id="RHEA:11436"/>
        <dbReference type="Rhea" id="RHEA-COMP:10350"/>
        <dbReference type="Rhea" id="RHEA-COMP:14399"/>
        <dbReference type="ChEBI" id="CHEBI:15377"/>
        <dbReference type="ChEBI" id="CHEBI:15378"/>
        <dbReference type="ChEBI" id="CHEBI:15379"/>
        <dbReference type="ChEBI" id="CHEBI:29033"/>
        <dbReference type="ChEBI" id="CHEBI:29034"/>
        <dbReference type="EC" id="7.1.1.9"/>
    </reaction>
    <physiologicalReaction direction="left-to-right" evidence="8">
        <dbReference type="Rhea" id="RHEA:11437"/>
    </physiologicalReaction>
</comment>
<evidence type="ECO:0000256" key="3">
    <source>
        <dbReference type="ARBA" id="ARBA00015944"/>
    </source>
</evidence>
<protein>
    <recommendedName>
        <fullName evidence="3 9">Cytochrome c oxidase subunit 3</fullName>
    </recommendedName>
</protein>
<gene>
    <name evidence="12" type="primary">cox3</name>
</gene>
<dbReference type="GO" id="GO:0045277">
    <property type="term" value="C:respiratory chain complex IV"/>
    <property type="evidence" value="ECO:0007669"/>
    <property type="project" value="UniProtKB-ARBA"/>
</dbReference>
<accession>A0A023UPR3</accession>
<dbReference type="GO" id="GO:0004129">
    <property type="term" value="F:cytochrome-c oxidase activity"/>
    <property type="evidence" value="ECO:0007669"/>
    <property type="project" value="UniProtKB-EC"/>
</dbReference>
<keyword evidence="5" id="KW-1278">Translocase</keyword>
<evidence type="ECO:0000256" key="7">
    <source>
        <dbReference type="ARBA" id="ARBA00023136"/>
    </source>
</evidence>
<evidence type="ECO:0000259" key="11">
    <source>
        <dbReference type="PROSITE" id="PS50253"/>
    </source>
</evidence>
<dbReference type="SUPFAM" id="SSF81452">
    <property type="entry name" value="Cytochrome c oxidase subunit III-like"/>
    <property type="match status" value="1"/>
</dbReference>
<keyword evidence="9 12" id="KW-0496">Mitochondrion</keyword>
<dbReference type="InterPro" id="IPR024791">
    <property type="entry name" value="Cyt_c/ubiquinol_Oxase_su3"/>
</dbReference>
<keyword evidence="7 10" id="KW-0472">Membrane</keyword>
<dbReference type="CDD" id="cd01665">
    <property type="entry name" value="Cyt_c_Oxidase_III"/>
    <property type="match status" value="1"/>
</dbReference>
<keyword evidence="6 10" id="KW-1133">Transmembrane helix</keyword>
<dbReference type="EMBL" id="KJ459952">
    <property type="protein sequence ID" value="AHY04952.1"/>
    <property type="molecule type" value="Genomic_DNA"/>
</dbReference>
<dbReference type="GeneID" id="19351036"/>
<feature type="transmembrane region" description="Helical" evidence="10">
    <location>
        <begin position="173"/>
        <end position="192"/>
    </location>
</feature>
<geneLocation type="mitochondrion" evidence="12"/>
<reference evidence="12" key="1">
    <citation type="journal article" date="2014" name="Proc. Natl. Acad. Sci. U.S.A.">
        <title>Massive programmed translational jumping in mitochondria.</title>
        <authorList>
            <person name="Lang B.F."/>
            <person name="Jakubkova M."/>
            <person name="Hegedusova E."/>
            <person name="Daoud R."/>
            <person name="Forget L."/>
            <person name="Brejova B."/>
            <person name="Vinar T."/>
            <person name="Kosa P."/>
            <person name="Fricova D."/>
            <person name="Nebohacova M."/>
            <person name="Griac P."/>
            <person name="Tomaska L."/>
            <person name="Burger G."/>
            <person name="Nosek J."/>
        </authorList>
    </citation>
    <scope>NUCLEOTIDE SEQUENCE</scope>
    <source>
        <strain evidence="12">NRRL Y-17686</strain>
    </source>
</reference>
<feature type="domain" description="Heme-copper oxidase subunit III family profile" evidence="11">
    <location>
        <begin position="17"/>
        <end position="277"/>
    </location>
</feature>
<dbReference type="GO" id="GO:0005743">
    <property type="term" value="C:mitochondrial inner membrane"/>
    <property type="evidence" value="ECO:0007669"/>
    <property type="project" value="UniProtKB-SubCell"/>
</dbReference>